<dbReference type="InterPro" id="IPR002514">
    <property type="entry name" value="Transposase_8"/>
</dbReference>
<dbReference type="AlphaFoldDB" id="A0A3P3E0Z0"/>
<dbReference type="PANTHER" id="PTHR37936">
    <property type="entry name" value="TRANSPOSASE INSC FOR INSERTION ELEMENT IS2A-RELATED"/>
    <property type="match status" value="1"/>
</dbReference>
<protein>
    <recommendedName>
        <fullName evidence="3">Transposase</fullName>
    </recommendedName>
</protein>
<proteinExistence type="predicted"/>
<dbReference type="GO" id="GO:0006313">
    <property type="term" value="P:DNA transposition"/>
    <property type="evidence" value="ECO:0007669"/>
    <property type="project" value="InterPro"/>
</dbReference>
<comment type="caution">
    <text evidence="1">The sequence shown here is derived from an EMBL/GenBank/DDBJ whole genome shotgun (WGS) entry which is preliminary data.</text>
</comment>
<sequence length="157" mass="17264">MRRLQEASDLNRRPAWRCALKEMVHTMKSEQASKASRRHHDRAFKQELVRQSLEPGASVSAIALRSGINANMLFKWRREHVRAAGDALPAVLLPIEVAPATEVMSIPTSAASAPSSSRPTPRTGVIELEFAGAQLRLRGTVDEDSLCSVLRALRQSA</sequence>
<dbReference type="NCBIfam" id="NF047595">
    <property type="entry name" value="IS66_ISRel24_TnpA"/>
    <property type="match status" value="1"/>
</dbReference>
<organism evidence="1 2">
    <name type="scientific">Variovorax beijingensis</name>
    <dbReference type="NCBI Taxonomy" id="2496117"/>
    <lineage>
        <taxon>Bacteria</taxon>
        <taxon>Pseudomonadati</taxon>
        <taxon>Pseudomonadota</taxon>
        <taxon>Betaproteobacteria</taxon>
        <taxon>Burkholderiales</taxon>
        <taxon>Comamonadaceae</taxon>
        <taxon>Variovorax</taxon>
    </lineage>
</organism>
<dbReference type="PANTHER" id="PTHR37936:SF3">
    <property type="entry name" value="TRANSPOSASE INSC FOR INSERTION ELEMENT IS2A-RELATED"/>
    <property type="match status" value="1"/>
</dbReference>
<reference evidence="1 2" key="1">
    <citation type="submission" date="2018-11" db="EMBL/GenBank/DDBJ databases">
        <title>The genome of Variovorax sp T529.</title>
        <authorList>
            <person name="Gao J."/>
        </authorList>
    </citation>
    <scope>NUCLEOTIDE SEQUENCE [LARGE SCALE GENOMIC DNA]</scope>
    <source>
        <strain evidence="1 2">T529</strain>
    </source>
</reference>
<dbReference type="GO" id="GO:0043565">
    <property type="term" value="F:sequence-specific DNA binding"/>
    <property type="evidence" value="ECO:0007669"/>
    <property type="project" value="InterPro"/>
</dbReference>
<accession>A0A3P3E0Z0</accession>
<dbReference type="GO" id="GO:0004803">
    <property type="term" value="F:transposase activity"/>
    <property type="evidence" value="ECO:0007669"/>
    <property type="project" value="InterPro"/>
</dbReference>
<name>A0A3P3E0Z0_9BURK</name>
<dbReference type="InterPro" id="IPR010921">
    <property type="entry name" value="Trp_repressor/repl_initiator"/>
</dbReference>
<evidence type="ECO:0000313" key="2">
    <source>
        <dbReference type="Proteomes" id="UP000271590"/>
    </source>
</evidence>
<evidence type="ECO:0008006" key="3">
    <source>
        <dbReference type="Google" id="ProtNLM"/>
    </source>
</evidence>
<dbReference type="Pfam" id="PF01527">
    <property type="entry name" value="HTH_Tnp_1"/>
    <property type="match status" value="1"/>
</dbReference>
<dbReference type="Proteomes" id="UP000271590">
    <property type="component" value="Unassembled WGS sequence"/>
</dbReference>
<dbReference type="SUPFAM" id="SSF48295">
    <property type="entry name" value="TrpR-like"/>
    <property type="match status" value="1"/>
</dbReference>
<evidence type="ECO:0000313" key="1">
    <source>
        <dbReference type="EMBL" id="RRH79302.1"/>
    </source>
</evidence>
<gene>
    <name evidence="1" type="ORF">EH244_32015</name>
</gene>
<dbReference type="EMBL" id="RQXU01000058">
    <property type="protein sequence ID" value="RRH79302.1"/>
    <property type="molecule type" value="Genomic_DNA"/>
</dbReference>